<dbReference type="RefSeq" id="WP_087143611.1">
    <property type="nucleotide sequence ID" value="NZ_FUKI01000110.1"/>
</dbReference>
<dbReference type="InterPro" id="IPR028994">
    <property type="entry name" value="Integrin_alpha_N"/>
</dbReference>
<dbReference type="SMART" id="SM00710">
    <property type="entry name" value="PbH1"/>
    <property type="match status" value="5"/>
</dbReference>
<dbReference type="SUPFAM" id="SSF51126">
    <property type="entry name" value="Pectin lyase-like"/>
    <property type="match status" value="1"/>
</dbReference>
<dbReference type="SUPFAM" id="SSF69318">
    <property type="entry name" value="Integrin alpha N-terminal domain"/>
    <property type="match status" value="1"/>
</dbReference>
<dbReference type="InterPro" id="IPR006626">
    <property type="entry name" value="PbH1"/>
</dbReference>
<sequence length="525" mass="57131">MRKIIINTVMMLAIASSANVKAAISLTDNQAGNATVKPVVAKPIVKPIIIKSFIGTSTIVSTDFWPPFVIVPTRIDASTPNPRETFLNAIRGGVQSVELCNVNINLTGIINLELHSNQSITAAAGCERSLSNKGSSIYVTDKREGGVPLFLISENNVKISGFRLYGPNRGIGAGGNNRETGIKIEPKDNDPTLPGNAMDQQLKGIEISNMELYYWSGAAVNVIDNNNVYPQGRLTFANASGVTIKQNYIHHNRHYAGFGYGVSVGKGAYAFIQGNVFDENRHAIAGESHSDDGIDFSGYILRDNLVLSSGGLHCTEKKIAGKTIVIFAACWQTHQIDMHGDESTLLGGEHCCGTAGGKMVIEQNTILYHGGWGSTLGFKDWENGYAIKIRGNPKESVTVDANVFFHGDEMHAIKQNGDRNLLVTPNNVYGVNPSEPKNLVQCDFDGDGRQDDFMATGITWWARSAVNQQWRYLNTKTEKPGSLIIKDFDGDGKCDVALKPRNPTLSPQKYAKNGIGDWTNLIVLR</sequence>
<evidence type="ECO:0000313" key="3">
    <source>
        <dbReference type="Proteomes" id="UP000195667"/>
    </source>
</evidence>
<reference evidence="3" key="1">
    <citation type="submission" date="2017-02" db="EMBL/GenBank/DDBJ databases">
        <authorList>
            <person name="Daims H."/>
        </authorList>
    </citation>
    <scope>NUCLEOTIDE SEQUENCE [LARGE SCALE GENOMIC DNA]</scope>
</reference>
<organism evidence="2 3">
    <name type="scientific">Crenothrix polyspora</name>
    <dbReference type="NCBI Taxonomy" id="360316"/>
    <lineage>
        <taxon>Bacteria</taxon>
        <taxon>Pseudomonadati</taxon>
        <taxon>Pseudomonadota</taxon>
        <taxon>Gammaproteobacteria</taxon>
        <taxon>Methylococcales</taxon>
        <taxon>Crenotrichaceae</taxon>
        <taxon>Crenothrix</taxon>
    </lineage>
</organism>
<keyword evidence="3" id="KW-1185">Reference proteome</keyword>
<proteinExistence type="predicted"/>
<dbReference type="EMBL" id="FUKI01000110">
    <property type="protein sequence ID" value="SJM92910.1"/>
    <property type="molecule type" value="Genomic_DNA"/>
</dbReference>
<accession>A0A1R4HAL4</accession>
<dbReference type="AlphaFoldDB" id="A0A1R4HAL4"/>
<name>A0A1R4HAL4_9GAMM</name>
<dbReference type="Gene3D" id="2.160.20.10">
    <property type="entry name" value="Single-stranded right-handed beta-helix, Pectin lyase-like"/>
    <property type="match status" value="1"/>
</dbReference>
<keyword evidence="1" id="KW-0732">Signal</keyword>
<dbReference type="InterPro" id="IPR011050">
    <property type="entry name" value="Pectin_lyase_fold/virulence"/>
</dbReference>
<dbReference type="OrthoDB" id="7059642at2"/>
<dbReference type="InterPro" id="IPR012334">
    <property type="entry name" value="Pectin_lyas_fold"/>
</dbReference>
<feature type="chain" id="PRO_5010382747" evidence="1">
    <location>
        <begin position="23"/>
        <end position="525"/>
    </location>
</feature>
<evidence type="ECO:0000256" key="1">
    <source>
        <dbReference type="SAM" id="SignalP"/>
    </source>
</evidence>
<evidence type="ECO:0000313" key="2">
    <source>
        <dbReference type="EMBL" id="SJM92910.1"/>
    </source>
</evidence>
<feature type="signal peptide" evidence="1">
    <location>
        <begin position="1"/>
        <end position="22"/>
    </location>
</feature>
<protein>
    <submittedName>
        <fullName evidence="2">Uncharacterized protein</fullName>
    </submittedName>
</protein>
<gene>
    <name evidence="2" type="ORF">CRENPOLYSF1_350019</name>
</gene>
<dbReference type="Proteomes" id="UP000195667">
    <property type="component" value="Unassembled WGS sequence"/>
</dbReference>